<organism evidence="1 2">
    <name type="scientific">Melastoma candidum</name>
    <dbReference type="NCBI Taxonomy" id="119954"/>
    <lineage>
        <taxon>Eukaryota</taxon>
        <taxon>Viridiplantae</taxon>
        <taxon>Streptophyta</taxon>
        <taxon>Embryophyta</taxon>
        <taxon>Tracheophyta</taxon>
        <taxon>Spermatophyta</taxon>
        <taxon>Magnoliopsida</taxon>
        <taxon>eudicotyledons</taxon>
        <taxon>Gunneridae</taxon>
        <taxon>Pentapetalae</taxon>
        <taxon>rosids</taxon>
        <taxon>malvids</taxon>
        <taxon>Myrtales</taxon>
        <taxon>Melastomataceae</taxon>
        <taxon>Melastomatoideae</taxon>
        <taxon>Melastomateae</taxon>
        <taxon>Melastoma</taxon>
    </lineage>
</organism>
<accession>A0ACB9M5K5</accession>
<protein>
    <submittedName>
        <fullName evidence="1">Uncharacterized protein</fullName>
    </submittedName>
</protein>
<sequence length="442" mass="48274">MEMRSKVWRWVLGLTYIVAVAIIWIAASFVVQSVVDAGVSPFLITYICNSLFVVYIPIVETGRWVEDKYGSLLFWRKGNAGGGGRRSDPLHEPGESEKAILLGEGSFVSKDDGLYQQSKLIEEGEISRHGQDESPELESSPDGRTSFDETVHKDDGDKQVDEKGRWTRMRVAKASLVVCPFWFLAQLTFNLSLKYTTVTSNTILSSASSLFTFLVALVFLGEKFTWVKLISVILCMGGTIIVSLGDSETTLKAIATNPLLGDILALVSSALYAVYITLIRVKLPDDEEKQEQASMAEFLGYLGLFNLLIFLPVALVLDFTKLEPFDNLTWQQFGLIVGKGLLDNVLSDFLWAKAVLLTTTTVATAGLTIQVPLAAVIDTITGNAPHLLDYLGAVAVMIGFAGINIPSDVFCKSKEPGAIILENEPAEEKDEALGKKSSVVVS</sequence>
<evidence type="ECO:0000313" key="2">
    <source>
        <dbReference type="Proteomes" id="UP001057402"/>
    </source>
</evidence>
<keyword evidence="2" id="KW-1185">Reference proteome</keyword>
<name>A0ACB9M5K5_9MYRT</name>
<proteinExistence type="predicted"/>
<dbReference type="EMBL" id="CM042889">
    <property type="protein sequence ID" value="KAI4319328.1"/>
    <property type="molecule type" value="Genomic_DNA"/>
</dbReference>
<comment type="caution">
    <text evidence="1">The sequence shown here is derived from an EMBL/GenBank/DDBJ whole genome shotgun (WGS) entry which is preliminary data.</text>
</comment>
<dbReference type="Proteomes" id="UP001057402">
    <property type="component" value="Chromosome 10"/>
</dbReference>
<gene>
    <name evidence="1" type="ORF">MLD38_032936</name>
</gene>
<reference evidence="2" key="1">
    <citation type="journal article" date="2023" name="Front. Plant Sci.">
        <title>Chromosomal-level genome assembly of Melastoma candidum provides insights into trichome evolution.</title>
        <authorList>
            <person name="Zhong Y."/>
            <person name="Wu W."/>
            <person name="Sun C."/>
            <person name="Zou P."/>
            <person name="Liu Y."/>
            <person name="Dai S."/>
            <person name="Zhou R."/>
        </authorList>
    </citation>
    <scope>NUCLEOTIDE SEQUENCE [LARGE SCALE GENOMIC DNA]</scope>
</reference>
<evidence type="ECO:0000313" key="1">
    <source>
        <dbReference type="EMBL" id="KAI4319328.1"/>
    </source>
</evidence>